<dbReference type="EMBL" id="CP002454">
    <property type="protein sequence ID" value="ADV67859.1"/>
    <property type="molecule type" value="Genomic_DNA"/>
</dbReference>
<evidence type="ECO:0000256" key="5">
    <source>
        <dbReference type="SAM" id="SignalP"/>
    </source>
</evidence>
<dbReference type="InterPro" id="IPR051459">
    <property type="entry name" value="Cytochrome_c-type_DH"/>
</dbReference>
<keyword evidence="2 4" id="KW-0479">Metal-binding</keyword>
<keyword evidence="5" id="KW-0732">Signal</keyword>
<dbReference type="HOGENOM" id="CLU_130243_0_0_0"/>
<evidence type="ECO:0000256" key="3">
    <source>
        <dbReference type="ARBA" id="ARBA00023004"/>
    </source>
</evidence>
<dbReference type="InterPro" id="IPR009056">
    <property type="entry name" value="Cyt_c-like_dom"/>
</dbReference>
<keyword evidence="8" id="KW-1185">Reference proteome</keyword>
<dbReference type="Gene3D" id="1.10.760.10">
    <property type="entry name" value="Cytochrome c-like domain"/>
    <property type="match status" value="1"/>
</dbReference>
<name>E8U9X0_DEIML</name>
<dbReference type="PROSITE" id="PS51007">
    <property type="entry name" value="CYTC"/>
    <property type="match status" value="1"/>
</dbReference>
<dbReference type="GO" id="GO:0020037">
    <property type="term" value="F:heme binding"/>
    <property type="evidence" value="ECO:0007669"/>
    <property type="project" value="InterPro"/>
</dbReference>
<reference evidence="7 8" key="1">
    <citation type="journal article" date="2011" name="Stand. Genomic Sci.">
        <title>Complete genome sequence of Deinococcus maricopensis type strain (LB-34).</title>
        <authorList>
            <person name="Pukall R."/>
            <person name="Zeytun A."/>
            <person name="Lucas S."/>
            <person name="Lapidus A."/>
            <person name="Hammon N."/>
            <person name="Deshpande S."/>
            <person name="Nolan M."/>
            <person name="Cheng J.F."/>
            <person name="Pitluck S."/>
            <person name="Liolios K."/>
            <person name="Pagani I."/>
            <person name="Mikhailova N."/>
            <person name="Ivanova N."/>
            <person name="Mavromatis K."/>
            <person name="Pati A."/>
            <person name="Tapia R."/>
            <person name="Han C."/>
            <person name="Goodwin L."/>
            <person name="Chen A."/>
            <person name="Palaniappan K."/>
            <person name="Land M."/>
            <person name="Hauser L."/>
            <person name="Chang Y.J."/>
            <person name="Jeffries C.D."/>
            <person name="Brambilla E.M."/>
            <person name="Rohde M."/>
            <person name="Goker M."/>
            <person name="Detter J.C."/>
            <person name="Woyke T."/>
            <person name="Bristow J."/>
            <person name="Eisen J.A."/>
            <person name="Markowitz V."/>
            <person name="Hugenholtz P."/>
            <person name="Kyrpides N.C."/>
            <person name="Klenk H.P."/>
        </authorList>
    </citation>
    <scope>NUCLEOTIDE SEQUENCE [LARGE SCALE GENOMIC DNA]</scope>
    <source>
        <strain evidence="8">DSM 21211 / LMG 22137 / NRRL B-23946 / LB-34</strain>
    </source>
</reference>
<dbReference type="PANTHER" id="PTHR35008:SF8">
    <property type="entry name" value="ALCOHOL DEHYDROGENASE CYTOCHROME C SUBUNIT"/>
    <property type="match status" value="1"/>
</dbReference>
<dbReference type="PANTHER" id="PTHR35008">
    <property type="entry name" value="BLL4482 PROTEIN-RELATED"/>
    <property type="match status" value="1"/>
</dbReference>
<reference evidence="8" key="2">
    <citation type="submission" date="2011-01" db="EMBL/GenBank/DDBJ databases">
        <title>The complete genome of Deinococcus maricopensis DSM 21211.</title>
        <authorList>
            <consortium name="US DOE Joint Genome Institute (JGI-PGF)"/>
            <person name="Lucas S."/>
            <person name="Copeland A."/>
            <person name="Lapidus A."/>
            <person name="Goodwin L."/>
            <person name="Pitluck S."/>
            <person name="Kyrpides N."/>
            <person name="Mavromatis K."/>
            <person name="Pagani I."/>
            <person name="Ivanova N."/>
            <person name="Ovchinnikova G."/>
            <person name="Zeytun A."/>
            <person name="Detter J.C."/>
            <person name="Han C."/>
            <person name="Land M."/>
            <person name="Hauser L."/>
            <person name="Markowitz V."/>
            <person name="Cheng J.-F."/>
            <person name="Hugenholtz P."/>
            <person name="Woyke T."/>
            <person name="Wu D."/>
            <person name="Pukall R."/>
            <person name="Gehrich-Schroeter G."/>
            <person name="Brambilla E."/>
            <person name="Klenk H.-P."/>
            <person name="Eisen J.A."/>
        </authorList>
    </citation>
    <scope>NUCLEOTIDE SEQUENCE [LARGE SCALE GENOMIC DNA]</scope>
    <source>
        <strain evidence="8">DSM 21211 / LMG 22137 / NRRL B-23946 / LB-34</strain>
    </source>
</reference>
<feature type="domain" description="Cytochrome c" evidence="6">
    <location>
        <begin position="42"/>
        <end position="122"/>
    </location>
</feature>
<evidence type="ECO:0000259" key="6">
    <source>
        <dbReference type="PROSITE" id="PS51007"/>
    </source>
</evidence>
<dbReference type="RefSeq" id="WP_013557364.1">
    <property type="nucleotide sequence ID" value="NC_014958.1"/>
</dbReference>
<dbReference type="eggNOG" id="COG3258">
    <property type="taxonomic scope" value="Bacteria"/>
</dbReference>
<organism evidence="7 8">
    <name type="scientific">Deinococcus maricopensis (strain DSM 21211 / LMG 22137 / NRRL B-23946 / LB-34)</name>
    <dbReference type="NCBI Taxonomy" id="709986"/>
    <lineage>
        <taxon>Bacteria</taxon>
        <taxon>Thermotogati</taxon>
        <taxon>Deinococcota</taxon>
        <taxon>Deinococci</taxon>
        <taxon>Deinococcales</taxon>
        <taxon>Deinococcaceae</taxon>
        <taxon>Deinococcus</taxon>
    </lineage>
</organism>
<dbReference type="GO" id="GO:0009055">
    <property type="term" value="F:electron transfer activity"/>
    <property type="evidence" value="ECO:0007669"/>
    <property type="project" value="InterPro"/>
</dbReference>
<proteinExistence type="predicted"/>
<evidence type="ECO:0000256" key="4">
    <source>
        <dbReference type="PROSITE-ProRule" id="PRU00433"/>
    </source>
</evidence>
<evidence type="ECO:0000256" key="2">
    <source>
        <dbReference type="ARBA" id="ARBA00022723"/>
    </source>
</evidence>
<gene>
    <name evidence="7" type="ordered locus">Deima_2221</name>
</gene>
<dbReference type="AlphaFoldDB" id="E8U9X0"/>
<feature type="signal peptide" evidence="5">
    <location>
        <begin position="1"/>
        <end position="34"/>
    </location>
</feature>
<dbReference type="InterPro" id="IPR036909">
    <property type="entry name" value="Cyt_c-like_dom_sf"/>
</dbReference>
<dbReference type="Pfam" id="PF13442">
    <property type="entry name" value="Cytochrome_CBB3"/>
    <property type="match status" value="1"/>
</dbReference>
<dbReference type="OrthoDB" id="9779283at2"/>
<accession>E8U9X0</accession>
<keyword evidence="1 4" id="KW-0349">Heme</keyword>
<dbReference type="Proteomes" id="UP000008635">
    <property type="component" value="Chromosome"/>
</dbReference>
<evidence type="ECO:0000256" key="1">
    <source>
        <dbReference type="ARBA" id="ARBA00022617"/>
    </source>
</evidence>
<feature type="chain" id="PRO_5003228509" evidence="5">
    <location>
        <begin position="35"/>
        <end position="147"/>
    </location>
</feature>
<dbReference type="KEGG" id="dmr:Deima_2221"/>
<dbReference type="SUPFAM" id="SSF46626">
    <property type="entry name" value="Cytochrome c"/>
    <property type="match status" value="1"/>
</dbReference>
<dbReference type="STRING" id="709986.Deima_2221"/>
<dbReference type="GO" id="GO:0046872">
    <property type="term" value="F:metal ion binding"/>
    <property type="evidence" value="ECO:0007669"/>
    <property type="project" value="UniProtKB-KW"/>
</dbReference>
<keyword evidence="3 4" id="KW-0408">Iron</keyword>
<sequence precursor="true">MVRVPLAVQLSSCVGGLIGVLTLTAAVATPQAPAAAPTFTAAQVTAGQQVYAQSCQGCHGANLQGSRAPGLVGTAFLTRWADGRRPAADLHGYIAQKMPRNKPGSLTPAQALNVTAYVLAQNGYAAGPRALNAAALKAPLAAPPTPK</sequence>
<evidence type="ECO:0000313" key="8">
    <source>
        <dbReference type="Proteomes" id="UP000008635"/>
    </source>
</evidence>
<evidence type="ECO:0000313" key="7">
    <source>
        <dbReference type="EMBL" id="ADV67859.1"/>
    </source>
</evidence>
<protein>
    <submittedName>
        <fullName evidence="7">Cytochrome c class I</fullName>
    </submittedName>
</protein>